<dbReference type="NCBIfam" id="TIGR02453">
    <property type="entry name" value="TIGR02453 family protein"/>
    <property type="match status" value="1"/>
</dbReference>
<evidence type="ECO:0000313" key="1">
    <source>
        <dbReference type="EMBL" id="OMD42330.1"/>
    </source>
</evidence>
<name>A0ABX3H3T0_PAEBO</name>
<keyword evidence="2" id="KW-1185">Reference proteome</keyword>
<dbReference type="PANTHER" id="PTHR36452:SF1">
    <property type="entry name" value="DUF2461 DOMAIN-CONTAINING PROTEIN"/>
    <property type="match status" value="1"/>
</dbReference>
<comment type="caution">
    <text evidence="1">The sequence shown here is derived from an EMBL/GenBank/DDBJ whole genome shotgun (WGS) entry which is preliminary data.</text>
</comment>
<protein>
    <recommendedName>
        <fullName evidence="3">TIGR02453 family protein</fullName>
    </recommendedName>
</protein>
<sequence>MTTQLFEGFSQEALDFLVQVRLNNSREWYEKNKPLYKQYLIKPFQGLVSDLSHIVLEIDPLFEIAPSVNKTLSRLNRDTRFSKDKSLYRSAMWLTFKRPKSEWTGAPAFFFEISPESFRYGMGYYSATRESMDTFRKMMNEDLARFDRAFDFLNRQEIFAVEGEMYKRTLAPSLPDTLRQWYDRKNIYLVHNSSQVERLFSPAIADDLAEGFRMLEPIYQYLLKVEVRKESDAASAKY</sequence>
<dbReference type="InterPro" id="IPR015996">
    <property type="entry name" value="UCP028451"/>
</dbReference>
<dbReference type="RefSeq" id="WP_076113383.1">
    <property type="nucleotide sequence ID" value="NZ_MPTB01000041.1"/>
</dbReference>
<gene>
    <name evidence="1" type="ORF">BSK56_25900</name>
</gene>
<dbReference type="PIRSF" id="PIRSF028451">
    <property type="entry name" value="UCP028451"/>
    <property type="match status" value="1"/>
</dbReference>
<dbReference type="InterPro" id="IPR012808">
    <property type="entry name" value="CHP02453"/>
</dbReference>
<accession>A0ABX3H3T0</accession>
<organism evidence="1 2">
    <name type="scientific">Paenibacillus borealis</name>
    <dbReference type="NCBI Taxonomy" id="160799"/>
    <lineage>
        <taxon>Bacteria</taxon>
        <taxon>Bacillati</taxon>
        <taxon>Bacillota</taxon>
        <taxon>Bacilli</taxon>
        <taxon>Bacillales</taxon>
        <taxon>Paenibacillaceae</taxon>
        <taxon>Paenibacillus</taxon>
    </lineage>
</organism>
<dbReference type="PANTHER" id="PTHR36452">
    <property type="entry name" value="CHROMOSOME 12, WHOLE GENOME SHOTGUN SEQUENCE"/>
    <property type="match status" value="1"/>
</dbReference>
<dbReference type="Proteomes" id="UP000187412">
    <property type="component" value="Unassembled WGS sequence"/>
</dbReference>
<evidence type="ECO:0000313" key="2">
    <source>
        <dbReference type="Proteomes" id="UP000187412"/>
    </source>
</evidence>
<evidence type="ECO:0008006" key="3">
    <source>
        <dbReference type="Google" id="ProtNLM"/>
    </source>
</evidence>
<dbReference type="EMBL" id="MPTB01000041">
    <property type="protein sequence ID" value="OMD42330.1"/>
    <property type="molecule type" value="Genomic_DNA"/>
</dbReference>
<reference evidence="1 2" key="1">
    <citation type="submission" date="2016-10" db="EMBL/GenBank/DDBJ databases">
        <title>Paenibacillus species isolates.</title>
        <authorList>
            <person name="Beno S.M."/>
        </authorList>
    </citation>
    <scope>NUCLEOTIDE SEQUENCE [LARGE SCALE GENOMIC DNA]</scope>
    <source>
        <strain evidence="1 2">FSL H7-0744</strain>
    </source>
</reference>
<dbReference type="Pfam" id="PF09365">
    <property type="entry name" value="DUF2461"/>
    <property type="match status" value="1"/>
</dbReference>
<proteinExistence type="predicted"/>